<feature type="compositionally biased region" description="Basic and acidic residues" evidence="1">
    <location>
        <begin position="230"/>
        <end position="244"/>
    </location>
</feature>
<comment type="caution">
    <text evidence="3">The sequence shown here is derived from an EMBL/GenBank/DDBJ whole genome shotgun (WGS) entry which is preliminary data.</text>
</comment>
<keyword evidence="4" id="KW-1185">Reference proteome</keyword>
<proteinExistence type="predicted"/>
<organism evidence="3 4">
    <name type="scientific">Adineta ricciae</name>
    <name type="common">Rotifer</name>
    <dbReference type="NCBI Taxonomy" id="249248"/>
    <lineage>
        <taxon>Eukaryota</taxon>
        <taxon>Metazoa</taxon>
        <taxon>Spiralia</taxon>
        <taxon>Gnathifera</taxon>
        <taxon>Rotifera</taxon>
        <taxon>Eurotatoria</taxon>
        <taxon>Bdelloidea</taxon>
        <taxon>Adinetida</taxon>
        <taxon>Adinetidae</taxon>
        <taxon>Adineta</taxon>
    </lineage>
</organism>
<evidence type="ECO:0000259" key="2">
    <source>
        <dbReference type="PROSITE" id="PS50994"/>
    </source>
</evidence>
<dbReference type="GO" id="GO:0015074">
    <property type="term" value="P:DNA integration"/>
    <property type="evidence" value="ECO:0007669"/>
    <property type="project" value="InterPro"/>
</dbReference>
<dbReference type="InterPro" id="IPR001584">
    <property type="entry name" value="Integrase_cat-core"/>
</dbReference>
<sequence length="480" mass="53378">VKSQYSWVPYDIVMMFIKMCDACSNRQPFPKFPATSKRNPMHNLSGLLCLLNSRMLYSVSARRRVQVDPPCEGSLFKIFLSLPAEDQRGRSDNGKEFVAKVIKDLKNTWTDLVIINGRARHPQTLGLVERGNQTLELVLGKWMQCNQSAEWSKCLAPVVYSINTSTACTTRKTPYEVVFGQPPRSDFEMWKKLSEEGVEDEENMPIDIITAFAEVHQSTTDDGLTDLPEDSNRNSDRIETRALRTESSASHSYSIDPEVASAVAILVDKASSRATDEFIGLPESEVASENVSSTTENEIGHLSSAILRDGRHKRIRTEAEIDYLKAIAKRQRIYDNAIKNSQYKVGDLVGLKIDRVNRTNTTPKILPCKVVSISPSSNDTVMYRLCTLKGVLSVSYGLQDLLDLTKCDFADLRAVDLAGLSTLTFIQACKEYISAGGIQFTETCHCNGKCATKACPCVSKGIKCSTKCHPKKKQSCSNVE</sequence>
<accession>A0A816E0C5</accession>
<protein>
    <recommendedName>
        <fullName evidence="2">Integrase catalytic domain-containing protein</fullName>
    </recommendedName>
</protein>
<dbReference type="InterPro" id="IPR012337">
    <property type="entry name" value="RNaseH-like_sf"/>
</dbReference>
<reference evidence="3" key="1">
    <citation type="submission" date="2021-02" db="EMBL/GenBank/DDBJ databases">
        <authorList>
            <person name="Nowell W R."/>
        </authorList>
    </citation>
    <scope>NUCLEOTIDE SEQUENCE</scope>
</reference>
<feature type="non-terminal residue" evidence="3">
    <location>
        <position position="1"/>
    </location>
</feature>
<feature type="region of interest" description="Disordered" evidence="1">
    <location>
        <begin position="219"/>
        <end position="251"/>
    </location>
</feature>
<evidence type="ECO:0000256" key="1">
    <source>
        <dbReference type="SAM" id="MobiDB-lite"/>
    </source>
</evidence>
<dbReference type="Proteomes" id="UP000663828">
    <property type="component" value="Unassembled WGS sequence"/>
</dbReference>
<feature type="domain" description="Integrase catalytic" evidence="2">
    <location>
        <begin position="91"/>
        <end position="182"/>
    </location>
</feature>
<dbReference type="AlphaFoldDB" id="A0A816E0C5"/>
<evidence type="ECO:0000313" key="4">
    <source>
        <dbReference type="Proteomes" id="UP000663828"/>
    </source>
</evidence>
<dbReference type="Gene3D" id="3.30.420.10">
    <property type="entry name" value="Ribonuclease H-like superfamily/Ribonuclease H"/>
    <property type="match status" value="1"/>
</dbReference>
<evidence type="ECO:0000313" key="3">
    <source>
        <dbReference type="EMBL" id="CAF1643513.1"/>
    </source>
</evidence>
<name>A0A816E0C5_ADIRI</name>
<gene>
    <name evidence="3" type="ORF">XAT740_LOCUS53728</name>
</gene>
<dbReference type="InterPro" id="IPR036397">
    <property type="entry name" value="RNaseH_sf"/>
</dbReference>
<dbReference type="GO" id="GO:0003676">
    <property type="term" value="F:nucleic acid binding"/>
    <property type="evidence" value="ECO:0007669"/>
    <property type="project" value="InterPro"/>
</dbReference>
<dbReference type="PROSITE" id="PS50994">
    <property type="entry name" value="INTEGRASE"/>
    <property type="match status" value="1"/>
</dbReference>
<dbReference type="SUPFAM" id="SSF53098">
    <property type="entry name" value="Ribonuclease H-like"/>
    <property type="match status" value="1"/>
</dbReference>
<dbReference type="EMBL" id="CAJNOR010009326">
    <property type="protein sequence ID" value="CAF1643513.1"/>
    <property type="molecule type" value="Genomic_DNA"/>
</dbReference>